<sequence>MSQSPSSSKKMLDLLNEIDPVAFYTSFDAPSSSKTSTITPVNIGETSPSNPQSFLDLNNPTPEPGPYSAMPPDHLFEGDLLENKSSESNILAANENLVGENSEHEGVRKGPEEEKEKLVKKLGKGKSKASVAKRVVSKKKVLGGRVFYPDIITKHRMDSLHDLMEIQLWTHLFQTKSPVLHKEEVREFYYNIEFEEDSSINTMVGDKSLHLTEELLEQILGVPEKGPELLKAQTEGPGTKEVKELKNQNDELLAKIATLQEKMIKDNDAANS</sequence>
<evidence type="ECO:0000313" key="3">
    <source>
        <dbReference type="Proteomes" id="UP000824120"/>
    </source>
</evidence>
<evidence type="ECO:0000256" key="1">
    <source>
        <dbReference type="SAM" id="MobiDB-lite"/>
    </source>
</evidence>
<dbReference type="OrthoDB" id="1316022at2759"/>
<reference evidence="2 3" key="1">
    <citation type="submission" date="2020-09" db="EMBL/GenBank/DDBJ databases">
        <title>De no assembly of potato wild relative species, Solanum commersonii.</title>
        <authorList>
            <person name="Cho K."/>
        </authorList>
    </citation>
    <scope>NUCLEOTIDE SEQUENCE [LARGE SCALE GENOMIC DNA]</scope>
    <source>
        <strain evidence="2">LZ3.2</strain>
        <tissue evidence="2">Leaf</tissue>
    </source>
</reference>
<keyword evidence="3" id="KW-1185">Reference proteome</keyword>
<feature type="region of interest" description="Disordered" evidence="1">
    <location>
        <begin position="26"/>
        <end position="75"/>
    </location>
</feature>
<gene>
    <name evidence="2" type="ORF">H5410_053503</name>
</gene>
<feature type="non-terminal residue" evidence="2">
    <location>
        <position position="272"/>
    </location>
</feature>
<name>A0A9J5X6H7_SOLCO</name>
<protein>
    <submittedName>
        <fullName evidence="2">Uncharacterized protein</fullName>
    </submittedName>
</protein>
<comment type="caution">
    <text evidence="2">The sequence shown here is derived from an EMBL/GenBank/DDBJ whole genome shotgun (WGS) entry which is preliminary data.</text>
</comment>
<dbReference type="AlphaFoldDB" id="A0A9J5X6H7"/>
<dbReference type="Proteomes" id="UP000824120">
    <property type="component" value="Chromosome 10"/>
</dbReference>
<feature type="compositionally biased region" description="Polar residues" evidence="1">
    <location>
        <begin position="28"/>
        <end position="60"/>
    </location>
</feature>
<proteinExistence type="predicted"/>
<accession>A0A9J5X6H7</accession>
<organism evidence="2 3">
    <name type="scientific">Solanum commersonii</name>
    <name type="common">Commerson's wild potato</name>
    <name type="synonym">Commerson's nightshade</name>
    <dbReference type="NCBI Taxonomy" id="4109"/>
    <lineage>
        <taxon>Eukaryota</taxon>
        <taxon>Viridiplantae</taxon>
        <taxon>Streptophyta</taxon>
        <taxon>Embryophyta</taxon>
        <taxon>Tracheophyta</taxon>
        <taxon>Spermatophyta</taxon>
        <taxon>Magnoliopsida</taxon>
        <taxon>eudicotyledons</taxon>
        <taxon>Gunneridae</taxon>
        <taxon>Pentapetalae</taxon>
        <taxon>asterids</taxon>
        <taxon>lamiids</taxon>
        <taxon>Solanales</taxon>
        <taxon>Solanaceae</taxon>
        <taxon>Solanoideae</taxon>
        <taxon>Solaneae</taxon>
        <taxon>Solanum</taxon>
    </lineage>
</organism>
<evidence type="ECO:0000313" key="2">
    <source>
        <dbReference type="EMBL" id="KAG5582876.1"/>
    </source>
</evidence>
<dbReference type="EMBL" id="JACXVP010000010">
    <property type="protein sequence ID" value="KAG5582876.1"/>
    <property type="molecule type" value="Genomic_DNA"/>
</dbReference>